<dbReference type="EMBL" id="CAJJDN010000031">
    <property type="protein sequence ID" value="CAD8073723.1"/>
    <property type="molecule type" value="Genomic_DNA"/>
</dbReference>
<dbReference type="Proteomes" id="UP000692954">
    <property type="component" value="Unassembled WGS sequence"/>
</dbReference>
<reference evidence="1" key="1">
    <citation type="submission" date="2021-01" db="EMBL/GenBank/DDBJ databases">
        <authorList>
            <consortium name="Genoscope - CEA"/>
            <person name="William W."/>
        </authorList>
    </citation>
    <scope>NUCLEOTIDE SEQUENCE</scope>
</reference>
<keyword evidence="2" id="KW-1185">Reference proteome</keyword>
<dbReference type="PROSITE" id="PS51450">
    <property type="entry name" value="LRR"/>
    <property type="match status" value="1"/>
</dbReference>
<protein>
    <submittedName>
        <fullName evidence="1">Uncharacterized protein</fullName>
    </submittedName>
</protein>
<dbReference type="InterPro" id="IPR001611">
    <property type="entry name" value="Leu-rich_rpt"/>
</dbReference>
<evidence type="ECO:0000313" key="2">
    <source>
        <dbReference type="Proteomes" id="UP000692954"/>
    </source>
</evidence>
<evidence type="ECO:0000313" key="1">
    <source>
        <dbReference type="EMBL" id="CAD8073723.1"/>
    </source>
</evidence>
<dbReference type="OrthoDB" id="1517790at2759"/>
<accession>A0A8S1M744</accession>
<dbReference type="AlphaFoldDB" id="A0A8S1M744"/>
<gene>
    <name evidence="1" type="ORF">PSON_ATCC_30995.1.T0310104</name>
</gene>
<proteinExistence type="predicted"/>
<organism evidence="1 2">
    <name type="scientific">Paramecium sonneborni</name>
    <dbReference type="NCBI Taxonomy" id="65129"/>
    <lineage>
        <taxon>Eukaryota</taxon>
        <taxon>Sar</taxon>
        <taxon>Alveolata</taxon>
        <taxon>Ciliophora</taxon>
        <taxon>Intramacronucleata</taxon>
        <taxon>Oligohymenophorea</taxon>
        <taxon>Peniculida</taxon>
        <taxon>Parameciidae</taxon>
        <taxon>Paramecium</taxon>
    </lineage>
</organism>
<name>A0A8S1M744_9CILI</name>
<sequence>MKLFELTIWRIQIICWIKSNQRFKNRQQWIKPFSKYLKTIQITWINFFILKHLFANSNRIDDLPDIKNLVALTQLALFGNSLSRRLEYRQMILRKLPIVLYFNGRKRDKLILQELTQEERKRFELADRQARLPQIQNQQQPNSKVAVELSSINFDGIFSK</sequence>
<comment type="caution">
    <text evidence="1">The sequence shown here is derived from an EMBL/GenBank/DDBJ whole genome shotgun (WGS) entry which is preliminary data.</text>
</comment>